<protein>
    <recommendedName>
        <fullName evidence="11">Cell division control protein 50</fullName>
    </recommendedName>
</protein>
<sequence length="406" mass="46490">MALKPRNIFHRGSRNDREEDNHESDTDSVSEDELPVKKEKNRRPKENNFTQQKLKAIHPIITPKYVIPFFLGLAIFLIPLGAGMLYGSFKVQDIIIDYTDCNNSANTNYYSELPIDHYEYHFQNELTIKPQWKYSLNESETDITEQGLCHIQFQIPNDIGPSTFLFYQLENFYANHRRYAKSYNEDQLNGKAASLSDIKDTVGQNCQPLSANDDGVKYYPCGLIANSLFNDTFSSLVAINDTIEDFQMTNEGIAWATNKNRFKKTEYNSSEIVPPPNWIKKFPNGYNDNNIPDISTWSEFQNWMQTSALPKFSKLALRNDNETLKAGTYEITVGLHWPVQEFDGKKKIYLTTRSVIGGRNPFLGIVWIVCGGLSLLVGLSFSIAHFIAPRKLGDISKLSWNQPQHQ</sequence>
<keyword evidence="5 6" id="KW-0472">Membrane</keyword>
<reference evidence="9" key="2">
    <citation type="submission" date="2021-01" db="EMBL/GenBank/DDBJ databases">
        <authorList>
            <person name="Schikora-Tamarit M.A."/>
        </authorList>
    </citation>
    <scope>NUCLEOTIDE SEQUENCE</scope>
    <source>
        <strain evidence="9">CBS6341</strain>
    </source>
</reference>
<comment type="similarity">
    <text evidence="2 6">Belongs to the CDC50/LEM3 family.</text>
</comment>
<evidence type="ECO:0000256" key="5">
    <source>
        <dbReference type="ARBA" id="ARBA00023136"/>
    </source>
</evidence>
<keyword evidence="4 8" id="KW-1133">Transmembrane helix</keyword>
<comment type="caution">
    <text evidence="9">The sequence shown here is derived from an EMBL/GenBank/DDBJ whole genome shotgun (WGS) entry which is preliminary data.</text>
</comment>
<name>A0A9P8PWH2_9ASCO</name>
<dbReference type="AlphaFoldDB" id="A0A9P8PWH2"/>
<dbReference type="InterPro" id="IPR005045">
    <property type="entry name" value="CDC50/LEM3_fam"/>
</dbReference>
<evidence type="ECO:0000256" key="7">
    <source>
        <dbReference type="SAM" id="MobiDB-lite"/>
    </source>
</evidence>
<organism evidence="9 10">
    <name type="scientific">Wickerhamomyces mucosus</name>
    <dbReference type="NCBI Taxonomy" id="1378264"/>
    <lineage>
        <taxon>Eukaryota</taxon>
        <taxon>Fungi</taxon>
        <taxon>Dikarya</taxon>
        <taxon>Ascomycota</taxon>
        <taxon>Saccharomycotina</taxon>
        <taxon>Saccharomycetes</taxon>
        <taxon>Phaffomycetales</taxon>
        <taxon>Wickerhamomycetaceae</taxon>
        <taxon>Wickerhamomyces</taxon>
    </lineage>
</organism>
<dbReference type="GO" id="GO:0005783">
    <property type="term" value="C:endoplasmic reticulum"/>
    <property type="evidence" value="ECO:0007669"/>
    <property type="project" value="TreeGrafter"/>
</dbReference>
<dbReference type="GO" id="GO:0005886">
    <property type="term" value="C:plasma membrane"/>
    <property type="evidence" value="ECO:0007669"/>
    <property type="project" value="TreeGrafter"/>
</dbReference>
<evidence type="ECO:0000256" key="8">
    <source>
        <dbReference type="SAM" id="Phobius"/>
    </source>
</evidence>
<comment type="subcellular location">
    <subcellularLocation>
        <location evidence="1">Membrane</location>
    </subcellularLocation>
</comment>
<feature type="compositionally biased region" description="Basic and acidic residues" evidence="7">
    <location>
        <begin position="13"/>
        <end position="25"/>
    </location>
</feature>
<dbReference type="EMBL" id="JAEUBF010000267">
    <property type="protein sequence ID" value="KAH3679616.1"/>
    <property type="molecule type" value="Genomic_DNA"/>
</dbReference>
<feature type="transmembrane region" description="Helical" evidence="8">
    <location>
        <begin position="65"/>
        <end position="86"/>
    </location>
</feature>
<evidence type="ECO:0000256" key="3">
    <source>
        <dbReference type="ARBA" id="ARBA00022692"/>
    </source>
</evidence>
<evidence type="ECO:0008006" key="11">
    <source>
        <dbReference type="Google" id="ProtNLM"/>
    </source>
</evidence>
<dbReference type="OrthoDB" id="340608at2759"/>
<evidence type="ECO:0000313" key="9">
    <source>
        <dbReference type="EMBL" id="KAH3679616.1"/>
    </source>
</evidence>
<evidence type="ECO:0000256" key="2">
    <source>
        <dbReference type="ARBA" id="ARBA00009457"/>
    </source>
</evidence>
<evidence type="ECO:0000256" key="6">
    <source>
        <dbReference type="PIRNR" id="PIRNR015840"/>
    </source>
</evidence>
<dbReference type="Proteomes" id="UP000769528">
    <property type="component" value="Unassembled WGS sequence"/>
</dbReference>
<accession>A0A9P8PWH2</accession>
<evidence type="ECO:0000256" key="4">
    <source>
        <dbReference type="ARBA" id="ARBA00022989"/>
    </source>
</evidence>
<evidence type="ECO:0000256" key="1">
    <source>
        <dbReference type="ARBA" id="ARBA00004370"/>
    </source>
</evidence>
<keyword evidence="10" id="KW-1185">Reference proteome</keyword>
<feature type="region of interest" description="Disordered" evidence="7">
    <location>
        <begin position="1"/>
        <end position="47"/>
    </location>
</feature>
<proteinExistence type="inferred from homology"/>
<dbReference type="PANTHER" id="PTHR10926:SF20">
    <property type="entry name" value="PHOSPHOLIPID-TRANSPORTING ATPASE ACCESSORY SUBUNIT LEM3"/>
    <property type="match status" value="1"/>
</dbReference>
<dbReference type="PANTHER" id="PTHR10926">
    <property type="entry name" value="CELL CYCLE CONTROL PROTEIN 50"/>
    <property type="match status" value="1"/>
</dbReference>
<gene>
    <name evidence="9" type="ORF">WICMUC_000848</name>
</gene>
<keyword evidence="3 8" id="KW-0812">Transmembrane</keyword>
<evidence type="ECO:0000313" key="10">
    <source>
        <dbReference type="Proteomes" id="UP000769528"/>
    </source>
</evidence>
<dbReference type="Pfam" id="PF03381">
    <property type="entry name" value="CDC50"/>
    <property type="match status" value="1"/>
</dbReference>
<dbReference type="GO" id="GO:0045332">
    <property type="term" value="P:phospholipid translocation"/>
    <property type="evidence" value="ECO:0007669"/>
    <property type="project" value="UniProtKB-UniRule"/>
</dbReference>
<dbReference type="PIRSF" id="PIRSF015840">
    <property type="entry name" value="DUF284_TM_euk"/>
    <property type="match status" value="1"/>
</dbReference>
<reference evidence="9" key="1">
    <citation type="journal article" date="2021" name="Open Biol.">
        <title>Shared evolutionary footprints suggest mitochondrial oxidative damage underlies multiple complex I losses in fungi.</title>
        <authorList>
            <person name="Schikora-Tamarit M.A."/>
            <person name="Marcet-Houben M."/>
            <person name="Nosek J."/>
            <person name="Gabaldon T."/>
        </authorList>
    </citation>
    <scope>NUCLEOTIDE SEQUENCE</scope>
    <source>
        <strain evidence="9">CBS6341</strain>
    </source>
</reference>
<dbReference type="GO" id="GO:0005794">
    <property type="term" value="C:Golgi apparatus"/>
    <property type="evidence" value="ECO:0007669"/>
    <property type="project" value="TreeGrafter"/>
</dbReference>
<feature type="transmembrane region" description="Helical" evidence="8">
    <location>
        <begin position="362"/>
        <end position="388"/>
    </location>
</feature>